<name>A0AAV8ADV8_9EUKA</name>
<comment type="caution">
    <text evidence="7">The sequence shown here is derived from an EMBL/GenBank/DDBJ whole genome shotgun (WGS) entry which is preliminary data.</text>
</comment>
<dbReference type="PANTHER" id="PTHR13047">
    <property type="entry name" value="PRE-MRNA CLEAVAGE FACTOR IM, 25KD SUBUNIT"/>
    <property type="match status" value="1"/>
</dbReference>
<comment type="subcellular location">
    <subcellularLocation>
        <location evidence="5">Nucleus</location>
    </subcellularLocation>
    <subcellularLocation>
        <location evidence="5">Cytoplasm</location>
    </subcellularLocation>
</comment>
<dbReference type="GO" id="GO:0005737">
    <property type="term" value="C:cytoplasm"/>
    <property type="evidence" value="ECO:0007669"/>
    <property type="project" value="UniProtKB-SubCell"/>
</dbReference>
<sequence>MIDLYENSCYTISTKEPIKKEEEEKESEKKENKKENENENEKEKNKEIEKENKNENEKDNSENARLKKLKQKYEKQGMRRSVCGVLVAHQFEFPHILLLETNDVYELPGGVLKASEGEVEGLKRKLNKYLAKKNQKIDWDIGELLCNWWQPNFNGKMYPYIPAHITKVKECKKMFLVNLPEEIDFCIFSGSKLYAVPLCDLYENTQKFGNVISALPNILGRFEFIFN</sequence>
<evidence type="ECO:0000313" key="8">
    <source>
        <dbReference type="Proteomes" id="UP001146793"/>
    </source>
</evidence>
<comment type="function">
    <text evidence="5">Component of the cleavage factor Im (CFIm) complex that functions as an activator of the pre-mRNA 3'-end cleavage and polyadenylation processing required for the maturation of pre-mRNA into functional mRNAs. CFIm contributes to the recruitment of multiprotein complexes on specific sequences on the pre-mRNA 3'-end, so called cleavage and polyadenylation signals (pA signals). Most pre-mRNAs contain multiple pA signals, resulting in alternative cleavage and polyadenylation (APA) producing mRNAs with variable 3'-end formation. The CFIm complex acts as a key regulator of cleavage and polyadenylation site choice during APA through its binding to 5'-UGUA-3' elements localized in the 3'-untranslated region (UTR) for a huge number of pre-mRNAs.</text>
</comment>
<dbReference type="InterPro" id="IPR016706">
    <property type="entry name" value="Cleav_polyA_spec_factor_su5"/>
</dbReference>
<dbReference type="Gene3D" id="3.90.79.10">
    <property type="entry name" value="Nucleoside Triphosphate Pyrophosphohydrolase"/>
    <property type="match status" value="1"/>
</dbReference>
<dbReference type="GO" id="GO:0005849">
    <property type="term" value="C:mRNA cleavage factor complex"/>
    <property type="evidence" value="ECO:0007669"/>
    <property type="project" value="UniProtKB-UniRule"/>
</dbReference>
<dbReference type="GO" id="GO:0003729">
    <property type="term" value="F:mRNA binding"/>
    <property type="evidence" value="ECO:0007669"/>
    <property type="project" value="UniProtKB-UniRule"/>
</dbReference>
<evidence type="ECO:0000256" key="6">
    <source>
        <dbReference type="SAM" id="MobiDB-lite"/>
    </source>
</evidence>
<keyword evidence="5" id="KW-0963">Cytoplasm</keyword>
<dbReference type="PIRSF" id="PIRSF017888">
    <property type="entry name" value="CPSF-25"/>
    <property type="match status" value="1"/>
</dbReference>
<keyword evidence="3 5" id="KW-0694">RNA-binding</keyword>
<evidence type="ECO:0000256" key="5">
    <source>
        <dbReference type="PIRNR" id="PIRNR017888"/>
    </source>
</evidence>
<dbReference type="FunFam" id="3.90.79.10:FF:000020">
    <property type="entry name" value="Pre-mRNA cleavage factor Im subunit 2"/>
    <property type="match status" value="1"/>
</dbReference>
<dbReference type="Proteomes" id="UP001146793">
    <property type="component" value="Unassembled WGS sequence"/>
</dbReference>
<accession>A0AAV8ADV8</accession>
<evidence type="ECO:0000256" key="3">
    <source>
        <dbReference type="ARBA" id="ARBA00022884"/>
    </source>
</evidence>
<evidence type="ECO:0000313" key="7">
    <source>
        <dbReference type="EMBL" id="KAJ3451611.1"/>
    </source>
</evidence>
<keyword evidence="2 5" id="KW-0507">mRNA processing</keyword>
<gene>
    <name evidence="7" type="ORF">M0812_03362</name>
</gene>
<dbReference type="GO" id="GO:0031124">
    <property type="term" value="P:mRNA 3'-end processing"/>
    <property type="evidence" value="ECO:0007669"/>
    <property type="project" value="InterPro"/>
</dbReference>
<dbReference type="CDD" id="cd18871">
    <property type="entry name" value="NUDIX_Cfim25_Nudt21"/>
    <property type="match status" value="1"/>
</dbReference>
<dbReference type="AlphaFoldDB" id="A0AAV8ADV8"/>
<evidence type="ECO:0000256" key="1">
    <source>
        <dbReference type="ARBA" id="ARBA00009710"/>
    </source>
</evidence>
<evidence type="ECO:0000256" key="4">
    <source>
        <dbReference type="ARBA" id="ARBA00023242"/>
    </source>
</evidence>
<evidence type="ECO:0000256" key="2">
    <source>
        <dbReference type="ARBA" id="ARBA00022664"/>
    </source>
</evidence>
<comment type="similarity">
    <text evidence="1 5">Belongs to the Nudix hydrolase family. CPSF5 subfamily.</text>
</comment>
<dbReference type="EMBL" id="JANTQA010000008">
    <property type="protein sequence ID" value="KAJ3451611.1"/>
    <property type="molecule type" value="Genomic_DNA"/>
</dbReference>
<protein>
    <recommendedName>
        <fullName evidence="5">Cleavage and polyadenylation specificity factor subunit 5</fullName>
    </recommendedName>
</protein>
<keyword evidence="4 5" id="KW-0539">Nucleus</keyword>
<reference evidence="7" key="1">
    <citation type="submission" date="2022-08" db="EMBL/GenBank/DDBJ databases">
        <title>Novel sulphate-reducing endosymbionts in the free-living metamonad Anaeramoeba.</title>
        <authorList>
            <person name="Jerlstrom-Hultqvist J."/>
            <person name="Cepicka I."/>
            <person name="Gallot-Lavallee L."/>
            <person name="Salas-Leiva D."/>
            <person name="Curtis B.A."/>
            <person name="Zahonova K."/>
            <person name="Pipaliya S."/>
            <person name="Dacks J."/>
            <person name="Roger A.J."/>
        </authorList>
    </citation>
    <scope>NUCLEOTIDE SEQUENCE</scope>
    <source>
        <strain evidence="7">Busselton2</strain>
    </source>
</reference>
<feature type="region of interest" description="Disordered" evidence="6">
    <location>
        <begin position="1"/>
        <end position="65"/>
    </location>
</feature>
<comment type="subunit">
    <text evidence="5">Homodimer (via N- and C-terminus); binds RNA as homodimer. Component of the cleavage factor Im (CFIm) complex.</text>
</comment>
<proteinExistence type="inferred from homology"/>
<feature type="compositionally biased region" description="Basic and acidic residues" evidence="6">
    <location>
        <begin position="16"/>
        <end position="65"/>
    </location>
</feature>
<organism evidence="7 8">
    <name type="scientific">Anaeramoeba flamelloides</name>
    <dbReference type="NCBI Taxonomy" id="1746091"/>
    <lineage>
        <taxon>Eukaryota</taxon>
        <taxon>Metamonada</taxon>
        <taxon>Anaeramoebidae</taxon>
        <taxon>Anaeramoeba</taxon>
    </lineage>
</organism>
<dbReference type="Pfam" id="PF13869">
    <property type="entry name" value="NUDIX_2"/>
    <property type="match status" value="1"/>
</dbReference>